<keyword evidence="2" id="KW-0812">Transmembrane</keyword>
<sequence>MLVPFSGVALPVVQTLADCADFSITVSPYLSQLQQLPQQIFDHITDIEALKTLYVCTNPVITALALALFLAPVFLIVSEINKNYSQVDRLWSILPALYNGHYALWAHMAGVPTQRLNHIMAVSFLWGARLTFNYWRKGGYSIGSEDYRWEVLKKYIGPVWMFIFNVAFISLAQSLLLFAITTPTYILLLASHLTGDGMTTTDSIFSRTMFALVVIEFFADQQQWNYQQAKKSYLATAKPTSNYSREDLDRGFVVSGLWAWSRHPNFAAEQAVWVCLYQWCCFETYVYANWTFIGAMGYLLLFQASTWFTELITSRKYPEYKEYQARVGKFLPKLNTKSMKVPEVAKKEGSEEKKEKVRAQGKKR</sequence>
<dbReference type="EMBL" id="KV744894">
    <property type="protein sequence ID" value="OCK82258.1"/>
    <property type="molecule type" value="Genomic_DNA"/>
</dbReference>
<feature type="transmembrane region" description="Helical" evidence="2">
    <location>
        <begin position="90"/>
        <end position="110"/>
    </location>
</feature>
<dbReference type="PANTHER" id="PTHR32251">
    <property type="entry name" value="3-OXO-5-ALPHA-STEROID 4-DEHYDROGENASE"/>
    <property type="match status" value="1"/>
</dbReference>
<organism evidence="3 4">
    <name type="scientific">Lepidopterella palustris CBS 459.81</name>
    <dbReference type="NCBI Taxonomy" id="1314670"/>
    <lineage>
        <taxon>Eukaryota</taxon>
        <taxon>Fungi</taxon>
        <taxon>Dikarya</taxon>
        <taxon>Ascomycota</taxon>
        <taxon>Pezizomycotina</taxon>
        <taxon>Dothideomycetes</taxon>
        <taxon>Pleosporomycetidae</taxon>
        <taxon>Mytilinidiales</taxon>
        <taxon>Argynnaceae</taxon>
        <taxon>Lepidopterella</taxon>
    </lineage>
</organism>
<evidence type="ECO:0000256" key="2">
    <source>
        <dbReference type="SAM" id="Phobius"/>
    </source>
</evidence>
<feature type="compositionally biased region" description="Basic and acidic residues" evidence="1">
    <location>
        <begin position="343"/>
        <end position="358"/>
    </location>
</feature>
<gene>
    <name evidence="3" type="ORF">K432DRAFT_324618</name>
</gene>
<dbReference type="Proteomes" id="UP000250266">
    <property type="component" value="Unassembled WGS sequence"/>
</dbReference>
<protein>
    <submittedName>
        <fullName evidence="3">DUF1295-domain-containing protein</fullName>
    </submittedName>
</protein>
<dbReference type="InterPro" id="IPR010721">
    <property type="entry name" value="UstE-like"/>
</dbReference>
<feature type="transmembrane region" description="Helical" evidence="2">
    <location>
        <begin position="287"/>
        <end position="308"/>
    </location>
</feature>
<keyword evidence="2" id="KW-0472">Membrane</keyword>
<evidence type="ECO:0000313" key="4">
    <source>
        <dbReference type="Proteomes" id="UP000250266"/>
    </source>
</evidence>
<dbReference type="PANTHER" id="PTHR32251:SF23">
    <property type="entry name" value="3-OXO-5-ALPHA-STEROID 4-DEHYDROGENASE (DUF1295)"/>
    <property type="match status" value="1"/>
</dbReference>
<feature type="transmembrane region" description="Helical" evidence="2">
    <location>
        <begin position="60"/>
        <end position="78"/>
    </location>
</feature>
<keyword evidence="2" id="KW-1133">Transmembrane helix</keyword>
<name>A0A8E2EET4_9PEZI</name>
<feature type="transmembrane region" description="Helical" evidence="2">
    <location>
        <begin position="155"/>
        <end position="180"/>
    </location>
</feature>
<dbReference type="OrthoDB" id="201504at2759"/>
<evidence type="ECO:0000313" key="3">
    <source>
        <dbReference type="EMBL" id="OCK82258.1"/>
    </source>
</evidence>
<dbReference type="GO" id="GO:0016020">
    <property type="term" value="C:membrane"/>
    <property type="evidence" value="ECO:0007669"/>
    <property type="project" value="TreeGrafter"/>
</dbReference>
<reference evidence="3 4" key="1">
    <citation type="journal article" date="2016" name="Nat. Commun.">
        <title>Ectomycorrhizal ecology is imprinted in the genome of the dominant symbiotic fungus Cenococcum geophilum.</title>
        <authorList>
            <consortium name="DOE Joint Genome Institute"/>
            <person name="Peter M."/>
            <person name="Kohler A."/>
            <person name="Ohm R.A."/>
            <person name="Kuo A."/>
            <person name="Krutzmann J."/>
            <person name="Morin E."/>
            <person name="Arend M."/>
            <person name="Barry K.W."/>
            <person name="Binder M."/>
            <person name="Choi C."/>
            <person name="Clum A."/>
            <person name="Copeland A."/>
            <person name="Grisel N."/>
            <person name="Haridas S."/>
            <person name="Kipfer T."/>
            <person name="LaButti K."/>
            <person name="Lindquist E."/>
            <person name="Lipzen A."/>
            <person name="Maire R."/>
            <person name="Meier B."/>
            <person name="Mihaltcheva S."/>
            <person name="Molinier V."/>
            <person name="Murat C."/>
            <person name="Poggeler S."/>
            <person name="Quandt C.A."/>
            <person name="Sperisen C."/>
            <person name="Tritt A."/>
            <person name="Tisserant E."/>
            <person name="Crous P.W."/>
            <person name="Henrissat B."/>
            <person name="Nehls U."/>
            <person name="Egli S."/>
            <person name="Spatafora J.W."/>
            <person name="Grigoriev I.V."/>
            <person name="Martin F.M."/>
        </authorList>
    </citation>
    <scope>NUCLEOTIDE SEQUENCE [LARGE SCALE GENOMIC DNA]</scope>
    <source>
        <strain evidence="3 4">CBS 459.81</strain>
    </source>
</reference>
<accession>A0A8E2EET4</accession>
<dbReference type="AlphaFoldDB" id="A0A8E2EET4"/>
<keyword evidence="4" id="KW-1185">Reference proteome</keyword>
<evidence type="ECO:0000256" key="1">
    <source>
        <dbReference type="SAM" id="MobiDB-lite"/>
    </source>
</evidence>
<proteinExistence type="predicted"/>
<dbReference type="Pfam" id="PF06966">
    <property type="entry name" value="DUF1295"/>
    <property type="match status" value="1"/>
</dbReference>
<feature type="region of interest" description="Disordered" evidence="1">
    <location>
        <begin position="341"/>
        <end position="364"/>
    </location>
</feature>
<dbReference type="Gene3D" id="1.20.120.1630">
    <property type="match status" value="1"/>
</dbReference>